<proteinExistence type="predicted"/>
<gene>
    <name evidence="5" type="ORF">FE782_26655</name>
</gene>
<dbReference type="PANTHER" id="PTHR43280:SF28">
    <property type="entry name" value="HTH-TYPE TRANSCRIPTIONAL ACTIVATOR RHAS"/>
    <property type="match status" value="1"/>
</dbReference>
<dbReference type="SMART" id="SM00342">
    <property type="entry name" value="HTH_ARAC"/>
    <property type="match status" value="1"/>
</dbReference>
<dbReference type="SUPFAM" id="SSF51182">
    <property type="entry name" value="RmlC-like cupins"/>
    <property type="match status" value="1"/>
</dbReference>
<dbReference type="InterPro" id="IPR011051">
    <property type="entry name" value="RmlC_Cupin_sf"/>
</dbReference>
<dbReference type="InterPro" id="IPR018060">
    <property type="entry name" value="HTH_AraC"/>
</dbReference>
<sequence>MESYLFGGDTFLPDSDIRGGAAMERMRESEQMLNRTALTLPGADVSFRVQFWGNNPTHYDNPVHKHSVFEICYVWDGVGEYGEFEGEERVYPLRQGTLFCSRPGVVHQIRSASGLSLSFVSFDVDENRSSPEEVERFRRLASDAEVCLYDAGGAPTVSLWRALLLPSEPHLRLSGASASGVAHALLRSFADVFSPRRPANDVRRTHSTEHLLRRAKLFVRDNLDAPLTLARVAEYLNVSERHVSRIFAGGIHESFNGYVREERIRQAEYLLTHTDQAIKDIAERTGFGTVHSFTRAFARKTGLPPGRYREERGGER</sequence>
<comment type="caution">
    <text evidence="5">The sequence shown here is derived from an EMBL/GenBank/DDBJ whole genome shotgun (WGS) entry which is preliminary data.</text>
</comment>
<organism evidence="5 6">
    <name type="scientific">Paenibacillus antri</name>
    <dbReference type="NCBI Taxonomy" id="2582848"/>
    <lineage>
        <taxon>Bacteria</taxon>
        <taxon>Bacillati</taxon>
        <taxon>Bacillota</taxon>
        <taxon>Bacilli</taxon>
        <taxon>Bacillales</taxon>
        <taxon>Paenibacillaceae</taxon>
        <taxon>Paenibacillus</taxon>
    </lineage>
</organism>
<protein>
    <submittedName>
        <fullName evidence="5">Helix-turn-helix transcriptional regulator</fullName>
    </submittedName>
</protein>
<evidence type="ECO:0000313" key="5">
    <source>
        <dbReference type="EMBL" id="TLS49212.1"/>
    </source>
</evidence>
<dbReference type="GO" id="GO:0003700">
    <property type="term" value="F:DNA-binding transcription factor activity"/>
    <property type="evidence" value="ECO:0007669"/>
    <property type="project" value="InterPro"/>
</dbReference>
<dbReference type="InterPro" id="IPR014710">
    <property type="entry name" value="RmlC-like_jellyroll"/>
</dbReference>
<keyword evidence="6" id="KW-1185">Reference proteome</keyword>
<name>A0A5R9FYU1_9BACL</name>
<dbReference type="PROSITE" id="PS01124">
    <property type="entry name" value="HTH_ARAC_FAMILY_2"/>
    <property type="match status" value="1"/>
</dbReference>
<dbReference type="GO" id="GO:0043565">
    <property type="term" value="F:sequence-specific DNA binding"/>
    <property type="evidence" value="ECO:0007669"/>
    <property type="project" value="InterPro"/>
</dbReference>
<feature type="domain" description="HTH araC/xylS-type" evidence="4">
    <location>
        <begin position="213"/>
        <end position="311"/>
    </location>
</feature>
<dbReference type="Proteomes" id="UP000309676">
    <property type="component" value="Unassembled WGS sequence"/>
</dbReference>
<dbReference type="InterPro" id="IPR018062">
    <property type="entry name" value="HTH_AraC-typ_CS"/>
</dbReference>
<evidence type="ECO:0000313" key="6">
    <source>
        <dbReference type="Proteomes" id="UP000309676"/>
    </source>
</evidence>
<evidence type="ECO:0000256" key="2">
    <source>
        <dbReference type="ARBA" id="ARBA00023125"/>
    </source>
</evidence>
<dbReference type="Gene3D" id="1.10.10.60">
    <property type="entry name" value="Homeodomain-like"/>
    <property type="match status" value="1"/>
</dbReference>
<dbReference type="SUPFAM" id="SSF46689">
    <property type="entry name" value="Homeodomain-like"/>
    <property type="match status" value="2"/>
</dbReference>
<dbReference type="PROSITE" id="PS00041">
    <property type="entry name" value="HTH_ARAC_FAMILY_1"/>
    <property type="match status" value="1"/>
</dbReference>
<dbReference type="AlphaFoldDB" id="A0A5R9FYU1"/>
<evidence type="ECO:0000256" key="3">
    <source>
        <dbReference type="ARBA" id="ARBA00023163"/>
    </source>
</evidence>
<keyword evidence="2" id="KW-0238">DNA-binding</keyword>
<accession>A0A5R9FYU1</accession>
<dbReference type="InterPro" id="IPR009057">
    <property type="entry name" value="Homeodomain-like_sf"/>
</dbReference>
<dbReference type="Pfam" id="PF12833">
    <property type="entry name" value="HTH_18"/>
    <property type="match status" value="1"/>
</dbReference>
<evidence type="ECO:0000259" key="4">
    <source>
        <dbReference type="PROSITE" id="PS01124"/>
    </source>
</evidence>
<dbReference type="Gene3D" id="2.60.120.10">
    <property type="entry name" value="Jelly Rolls"/>
    <property type="match status" value="1"/>
</dbReference>
<keyword evidence="3" id="KW-0804">Transcription</keyword>
<dbReference type="Pfam" id="PF02311">
    <property type="entry name" value="AraC_binding"/>
    <property type="match status" value="1"/>
</dbReference>
<reference evidence="5 6" key="1">
    <citation type="submission" date="2019-05" db="EMBL/GenBank/DDBJ databases">
        <authorList>
            <person name="Narsing Rao M.P."/>
            <person name="Li W.J."/>
        </authorList>
    </citation>
    <scope>NUCLEOTIDE SEQUENCE [LARGE SCALE GENOMIC DNA]</scope>
    <source>
        <strain evidence="5 6">SYSU_K30003</strain>
    </source>
</reference>
<dbReference type="EMBL" id="VCIW01000023">
    <property type="protein sequence ID" value="TLS49212.1"/>
    <property type="molecule type" value="Genomic_DNA"/>
</dbReference>
<keyword evidence="1" id="KW-0805">Transcription regulation</keyword>
<evidence type="ECO:0000256" key="1">
    <source>
        <dbReference type="ARBA" id="ARBA00023015"/>
    </source>
</evidence>
<dbReference type="InterPro" id="IPR003313">
    <property type="entry name" value="AraC-bd"/>
</dbReference>
<dbReference type="PANTHER" id="PTHR43280">
    <property type="entry name" value="ARAC-FAMILY TRANSCRIPTIONAL REGULATOR"/>
    <property type="match status" value="1"/>
</dbReference>